<reference evidence="2 3" key="1">
    <citation type="journal article" date="2018" name="Front. Plant Sci.">
        <title>Red Clover (Trifolium pratense) and Zigzag Clover (T. medium) - A Picture of Genomic Similarities and Differences.</title>
        <authorList>
            <person name="Dluhosova J."/>
            <person name="Istvanek J."/>
            <person name="Nedelnik J."/>
            <person name="Repkova J."/>
        </authorList>
    </citation>
    <scope>NUCLEOTIDE SEQUENCE [LARGE SCALE GENOMIC DNA]</scope>
    <source>
        <strain evidence="3">cv. 10/8</strain>
        <tissue evidence="2">Leaf</tissue>
    </source>
</reference>
<accession>A0A392MPF2</accession>
<protein>
    <submittedName>
        <fullName evidence="2">Uncharacterized protein</fullName>
    </submittedName>
</protein>
<gene>
    <name evidence="2" type="ORF">A2U01_0010312</name>
</gene>
<feature type="region of interest" description="Disordered" evidence="1">
    <location>
        <begin position="106"/>
        <end position="251"/>
    </location>
</feature>
<feature type="non-terminal residue" evidence="2">
    <location>
        <position position="1"/>
    </location>
</feature>
<sequence>NLVPEMTNDEVHQPSHGFDKKAMETLLKGNTGRKPRHQLPVAAPSAPVMTSDAGVEMLSKLQRDMQLYWAWNEKFSVWLENQFLYCFPGIEVYPMPLFPREILGEAQPVQDPTPDKEEPSIKPEKKKKKKCHRKKKEVEDKTPVDTSVSKPNAEPEQPDQSLLDEGENNDEEEEEEKEKEGVSADNKSEDRSEGQGHIEPTTVKQSRETQVVEDKQVARDIAEGQTTPAAGLAATDTVATGGNQENSIAPS</sequence>
<dbReference type="EMBL" id="LXQA010016110">
    <property type="protein sequence ID" value="MCH89416.1"/>
    <property type="molecule type" value="Genomic_DNA"/>
</dbReference>
<evidence type="ECO:0000256" key="1">
    <source>
        <dbReference type="SAM" id="MobiDB-lite"/>
    </source>
</evidence>
<feature type="compositionally biased region" description="Polar residues" evidence="1">
    <location>
        <begin position="237"/>
        <end position="251"/>
    </location>
</feature>
<feature type="compositionally biased region" description="Basic and acidic residues" evidence="1">
    <location>
        <begin position="178"/>
        <end position="196"/>
    </location>
</feature>
<comment type="caution">
    <text evidence="2">The sequence shown here is derived from an EMBL/GenBank/DDBJ whole genome shotgun (WGS) entry which is preliminary data.</text>
</comment>
<dbReference type="AlphaFoldDB" id="A0A392MPF2"/>
<feature type="compositionally biased region" description="Basic residues" evidence="1">
    <location>
        <begin position="124"/>
        <end position="135"/>
    </location>
</feature>
<name>A0A392MPF2_9FABA</name>
<feature type="compositionally biased region" description="Basic and acidic residues" evidence="1">
    <location>
        <begin position="205"/>
        <end position="222"/>
    </location>
</feature>
<organism evidence="2 3">
    <name type="scientific">Trifolium medium</name>
    <dbReference type="NCBI Taxonomy" id="97028"/>
    <lineage>
        <taxon>Eukaryota</taxon>
        <taxon>Viridiplantae</taxon>
        <taxon>Streptophyta</taxon>
        <taxon>Embryophyta</taxon>
        <taxon>Tracheophyta</taxon>
        <taxon>Spermatophyta</taxon>
        <taxon>Magnoliopsida</taxon>
        <taxon>eudicotyledons</taxon>
        <taxon>Gunneridae</taxon>
        <taxon>Pentapetalae</taxon>
        <taxon>rosids</taxon>
        <taxon>fabids</taxon>
        <taxon>Fabales</taxon>
        <taxon>Fabaceae</taxon>
        <taxon>Papilionoideae</taxon>
        <taxon>50 kb inversion clade</taxon>
        <taxon>NPAAA clade</taxon>
        <taxon>Hologalegina</taxon>
        <taxon>IRL clade</taxon>
        <taxon>Trifolieae</taxon>
        <taxon>Trifolium</taxon>
    </lineage>
</organism>
<evidence type="ECO:0000313" key="2">
    <source>
        <dbReference type="EMBL" id="MCH89416.1"/>
    </source>
</evidence>
<feature type="compositionally biased region" description="Acidic residues" evidence="1">
    <location>
        <begin position="162"/>
        <end position="177"/>
    </location>
</feature>
<keyword evidence="3" id="KW-1185">Reference proteome</keyword>
<evidence type="ECO:0000313" key="3">
    <source>
        <dbReference type="Proteomes" id="UP000265520"/>
    </source>
</evidence>
<dbReference type="Proteomes" id="UP000265520">
    <property type="component" value="Unassembled WGS sequence"/>
</dbReference>
<proteinExistence type="predicted"/>
<feature type="compositionally biased region" description="Basic and acidic residues" evidence="1">
    <location>
        <begin position="113"/>
        <end position="123"/>
    </location>
</feature>